<dbReference type="InterPro" id="IPR002661">
    <property type="entry name" value="Ribosome_recyc_fac"/>
</dbReference>
<name>A0A0G0D8H7_9BACT</name>
<evidence type="ECO:0000313" key="5">
    <source>
        <dbReference type="EMBL" id="KKP89583.1"/>
    </source>
</evidence>
<organism evidence="5 6">
    <name type="scientific">Candidatus Nomurabacteria bacterium GW2011_GWC2_35_8</name>
    <dbReference type="NCBI Taxonomy" id="1618752"/>
    <lineage>
        <taxon>Bacteria</taxon>
        <taxon>Candidatus Nomuraibacteriota</taxon>
    </lineage>
</organism>
<dbReference type="GO" id="GO:0043023">
    <property type="term" value="F:ribosomal large subunit binding"/>
    <property type="evidence" value="ECO:0007669"/>
    <property type="project" value="TreeGrafter"/>
</dbReference>
<evidence type="ECO:0000259" key="4">
    <source>
        <dbReference type="Pfam" id="PF01765"/>
    </source>
</evidence>
<dbReference type="Gene3D" id="3.30.1360.40">
    <property type="match status" value="1"/>
</dbReference>
<comment type="similarity">
    <text evidence="1">Belongs to the RRF family.</text>
</comment>
<dbReference type="SUPFAM" id="SSF55194">
    <property type="entry name" value="Ribosome recycling factor, RRF"/>
    <property type="match status" value="1"/>
</dbReference>
<dbReference type="EMBL" id="LBQZ01000002">
    <property type="protein sequence ID" value="KKP89583.1"/>
    <property type="molecule type" value="Genomic_DNA"/>
</dbReference>
<comment type="caution">
    <text evidence="5">The sequence shown here is derived from an EMBL/GenBank/DDBJ whole genome shotgun (WGS) entry which is preliminary data.</text>
</comment>
<proteinExistence type="inferred from homology"/>
<dbReference type="NCBIfam" id="TIGR00496">
    <property type="entry name" value="frr"/>
    <property type="match status" value="1"/>
</dbReference>
<keyword evidence="3" id="KW-0175">Coiled coil</keyword>
<dbReference type="Pfam" id="PF01765">
    <property type="entry name" value="RRF"/>
    <property type="match status" value="1"/>
</dbReference>
<dbReference type="InterPro" id="IPR036191">
    <property type="entry name" value="RRF_sf"/>
</dbReference>
<evidence type="ECO:0000313" key="6">
    <source>
        <dbReference type="Proteomes" id="UP000034798"/>
    </source>
</evidence>
<evidence type="ECO:0000256" key="2">
    <source>
        <dbReference type="ARBA" id="ARBA00022917"/>
    </source>
</evidence>
<protein>
    <submittedName>
        <fullName evidence="5">Ribosome-recycling factor</fullName>
    </submittedName>
</protein>
<feature type="coiled-coil region" evidence="3">
    <location>
        <begin position="113"/>
        <end position="176"/>
    </location>
</feature>
<reference evidence="5 6" key="1">
    <citation type="journal article" date="2015" name="Nature">
        <title>rRNA introns, odd ribosomes, and small enigmatic genomes across a large radiation of phyla.</title>
        <authorList>
            <person name="Brown C.T."/>
            <person name="Hug L.A."/>
            <person name="Thomas B.C."/>
            <person name="Sharon I."/>
            <person name="Castelle C.J."/>
            <person name="Singh A."/>
            <person name="Wilkins M.J."/>
            <person name="Williams K.H."/>
            <person name="Banfield J.F."/>
        </authorList>
    </citation>
    <scope>NUCLEOTIDE SEQUENCE [LARGE SCALE GENOMIC DNA]</scope>
</reference>
<evidence type="ECO:0000256" key="3">
    <source>
        <dbReference type="SAM" id="Coils"/>
    </source>
</evidence>
<keyword evidence="2" id="KW-0648">Protein biosynthesis</keyword>
<dbReference type="AlphaFoldDB" id="A0A0G0D8H7"/>
<gene>
    <name evidence="5" type="ORF">UR91_C0002G0011</name>
</gene>
<dbReference type="GO" id="GO:0006412">
    <property type="term" value="P:translation"/>
    <property type="evidence" value="ECO:0007669"/>
    <property type="project" value="UniProtKB-KW"/>
</dbReference>
<dbReference type="PANTHER" id="PTHR20982:SF3">
    <property type="entry name" value="MITOCHONDRIAL RIBOSOME RECYCLING FACTOR PSEUDO 1"/>
    <property type="match status" value="1"/>
</dbReference>
<dbReference type="Proteomes" id="UP000034798">
    <property type="component" value="Unassembled WGS sequence"/>
</dbReference>
<feature type="domain" description="Ribosome recycling factor" evidence="4">
    <location>
        <begin position="20"/>
        <end position="182"/>
    </location>
</feature>
<evidence type="ECO:0000256" key="1">
    <source>
        <dbReference type="ARBA" id="ARBA00005912"/>
    </source>
</evidence>
<dbReference type="Gene3D" id="1.10.132.20">
    <property type="entry name" value="Ribosome-recycling factor"/>
    <property type="match status" value="1"/>
</dbReference>
<dbReference type="InterPro" id="IPR023584">
    <property type="entry name" value="Ribosome_recyc_fac_dom"/>
</dbReference>
<sequence length="183" mass="21112">MQYNFSQFKTELKKVGKFLTKEYGQLNIGRASPMVLDGVSVESYGSRVPLKNVANINIEDSKTLRITPWDKSQVKDIEKAIVAANLGLSVATDDLGIRVIFPQLTTETRQNLVKVLKEKLEEQRITVRRERERIWRDVEEKEKAGKLTEDEKFRAKDELQKIIDEANRNLEASFEKKQKEVMG</sequence>
<dbReference type="PANTHER" id="PTHR20982">
    <property type="entry name" value="RIBOSOME RECYCLING FACTOR"/>
    <property type="match status" value="1"/>
</dbReference>
<accession>A0A0G0D8H7</accession>
<dbReference type="FunFam" id="3.30.1360.40:FF:000001">
    <property type="entry name" value="Ribosome-recycling factor"/>
    <property type="match status" value="1"/>
</dbReference>